<name>A0A8S5N3V3_9CAUD</name>
<accession>A0A8S5N3V3</accession>
<sequence length="135" mass="15040">MPDTINNPVSEVFSRWSKDIQPTVGKGNFSMEKSQTIASGKTKYARLFMMGNPTQSTSLEGHECATILSFQAESYASGTKALSTAYEIDSRSHQAMVSMGFRRTYGPEEVSNSEKSFKRIVSRYSRIYTGKLLEA</sequence>
<reference evidence="1" key="1">
    <citation type="journal article" date="2021" name="Proc. Natl. Acad. Sci. U.S.A.">
        <title>A Catalog of Tens of Thousands of Viruses from Human Metagenomes Reveals Hidden Associations with Chronic Diseases.</title>
        <authorList>
            <person name="Tisza M.J."/>
            <person name="Buck C.B."/>
        </authorList>
    </citation>
    <scope>NUCLEOTIDE SEQUENCE</scope>
    <source>
        <strain evidence="1">Ctv0N24</strain>
    </source>
</reference>
<protein>
    <submittedName>
        <fullName evidence="1">Uncharacterized protein</fullName>
    </submittedName>
</protein>
<dbReference type="EMBL" id="BK015052">
    <property type="protein sequence ID" value="DAD89116.1"/>
    <property type="molecule type" value="Genomic_DNA"/>
</dbReference>
<organism evidence="1">
    <name type="scientific">Siphoviridae sp. ctv0N24</name>
    <dbReference type="NCBI Taxonomy" id="2826509"/>
    <lineage>
        <taxon>Viruses</taxon>
        <taxon>Duplodnaviria</taxon>
        <taxon>Heunggongvirae</taxon>
        <taxon>Uroviricota</taxon>
        <taxon>Caudoviricetes</taxon>
    </lineage>
</organism>
<evidence type="ECO:0000313" key="1">
    <source>
        <dbReference type="EMBL" id="DAD89116.1"/>
    </source>
</evidence>
<proteinExistence type="predicted"/>